<name>A0A1T5FV17_9BACT</name>
<organism evidence="4 5">
    <name type="scientific">Dyadobacter psychrophilus</name>
    <dbReference type="NCBI Taxonomy" id="651661"/>
    <lineage>
        <taxon>Bacteria</taxon>
        <taxon>Pseudomonadati</taxon>
        <taxon>Bacteroidota</taxon>
        <taxon>Cytophagia</taxon>
        <taxon>Cytophagales</taxon>
        <taxon>Spirosomataceae</taxon>
        <taxon>Dyadobacter</taxon>
    </lineage>
</organism>
<evidence type="ECO:0000256" key="1">
    <source>
        <dbReference type="ARBA" id="ARBA00006484"/>
    </source>
</evidence>
<dbReference type="AlphaFoldDB" id="A0A1T5FV17"/>
<dbReference type="STRING" id="651661.SAMN05660293_03466"/>
<dbReference type="InterPro" id="IPR036291">
    <property type="entry name" value="NAD(P)-bd_dom_sf"/>
</dbReference>
<dbReference type="Pfam" id="PF00106">
    <property type="entry name" value="adh_short"/>
    <property type="match status" value="1"/>
</dbReference>
<evidence type="ECO:0000313" key="4">
    <source>
        <dbReference type="EMBL" id="SKC00033.1"/>
    </source>
</evidence>
<dbReference type="EMBL" id="FUZA01000004">
    <property type="protein sequence ID" value="SKC00033.1"/>
    <property type="molecule type" value="Genomic_DNA"/>
</dbReference>
<dbReference type="PRINTS" id="PR00080">
    <property type="entry name" value="SDRFAMILY"/>
</dbReference>
<dbReference type="CDD" id="cd05233">
    <property type="entry name" value="SDR_c"/>
    <property type="match status" value="1"/>
</dbReference>
<keyword evidence="2" id="KW-0560">Oxidoreductase</keyword>
<dbReference type="InterPro" id="IPR020904">
    <property type="entry name" value="Sc_DH/Rdtase_CS"/>
</dbReference>
<dbReference type="GO" id="GO:0016616">
    <property type="term" value="F:oxidoreductase activity, acting on the CH-OH group of donors, NAD or NADP as acceptor"/>
    <property type="evidence" value="ECO:0007669"/>
    <property type="project" value="TreeGrafter"/>
</dbReference>
<dbReference type="GO" id="GO:0006633">
    <property type="term" value="P:fatty acid biosynthetic process"/>
    <property type="evidence" value="ECO:0007669"/>
    <property type="project" value="TreeGrafter"/>
</dbReference>
<dbReference type="FunFam" id="3.40.50.720:FF:000173">
    <property type="entry name" value="3-oxoacyl-[acyl-carrier protein] reductase"/>
    <property type="match status" value="1"/>
</dbReference>
<accession>A0A1T5FV17</accession>
<dbReference type="PANTHER" id="PTHR42760">
    <property type="entry name" value="SHORT-CHAIN DEHYDROGENASES/REDUCTASES FAMILY MEMBER"/>
    <property type="match status" value="1"/>
</dbReference>
<proteinExistence type="inferred from homology"/>
<dbReference type="SUPFAM" id="SSF51735">
    <property type="entry name" value="NAD(P)-binding Rossmann-fold domains"/>
    <property type="match status" value="1"/>
</dbReference>
<comment type="similarity">
    <text evidence="1 3">Belongs to the short-chain dehydrogenases/reductases (SDR) family.</text>
</comment>
<evidence type="ECO:0000256" key="2">
    <source>
        <dbReference type="ARBA" id="ARBA00023002"/>
    </source>
</evidence>
<keyword evidence="5" id="KW-1185">Reference proteome</keyword>
<evidence type="ECO:0000256" key="3">
    <source>
        <dbReference type="RuleBase" id="RU000363"/>
    </source>
</evidence>
<reference evidence="5" key="1">
    <citation type="submission" date="2017-02" db="EMBL/GenBank/DDBJ databases">
        <authorList>
            <person name="Varghese N."/>
            <person name="Submissions S."/>
        </authorList>
    </citation>
    <scope>NUCLEOTIDE SEQUENCE [LARGE SCALE GENOMIC DNA]</scope>
    <source>
        <strain evidence="5">DSM 22270</strain>
    </source>
</reference>
<protein>
    <submittedName>
        <fullName evidence="4">3-oxoacyl-[acyl-carrier protein] reductase</fullName>
    </submittedName>
</protein>
<gene>
    <name evidence="4" type="ORF">SAMN05660293_03466</name>
</gene>
<dbReference type="GO" id="GO:0048038">
    <property type="term" value="F:quinone binding"/>
    <property type="evidence" value="ECO:0007669"/>
    <property type="project" value="TreeGrafter"/>
</dbReference>
<dbReference type="Proteomes" id="UP000190897">
    <property type="component" value="Unassembled WGS sequence"/>
</dbReference>
<dbReference type="PRINTS" id="PR00081">
    <property type="entry name" value="GDHRDH"/>
</dbReference>
<sequence length="285" mass="30778">MLIIIVVTPILIKQLKSSYELLLTLAQRHLLNVHKKSMQTGFNSQVAIITGAASGLGLVIAHKLLNEGAFVGLFDLNTAALRKEFIGNPDKEEFVSVDVTDQEMVEKAVEQVIGRFGKVDILINCAGITGATNVKSHEVNTDNIKKVFDINFMGSFYTSKAVLPYMLANHYGRILHIASIAGKEGNAGMLAYSASKAAVIGMTKVQGKEYAETGITINALAPAVIETPLVHAMPDTQVKYMTDKIPMRRCGTLEEAANMAAFIVSAENSFTTGFTFDLSGGRATY</sequence>
<evidence type="ECO:0000313" key="5">
    <source>
        <dbReference type="Proteomes" id="UP000190897"/>
    </source>
</evidence>
<dbReference type="PANTHER" id="PTHR42760:SF133">
    <property type="entry name" value="3-OXOACYL-[ACYL-CARRIER-PROTEIN] REDUCTASE"/>
    <property type="match status" value="1"/>
</dbReference>
<dbReference type="Gene3D" id="3.40.50.720">
    <property type="entry name" value="NAD(P)-binding Rossmann-like Domain"/>
    <property type="match status" value="1"/>
</dbReference>
<dbReference type="InterPro" id="IPR002347">
    <property type="entry name" value="SDR_fam"/>
</dbReference>
<dbReference type="PROSITE" id="PS00061">
    <property type="entry name" value="ADH_SHORT"/>
    <property type="match status" value="1"/>
</dbReference>